<dbReference type="AlphaFoldDB" id="A0A8H6CBF0"/>
<protein>
    <recommendedName>
        <fullName evidence="2">F-box domain-containing protein</fullName>
    </recommendedName>
</protein>
<dbReference type="EMBL" id="JACCJB010000017">
    <property type="protein sequence ID" value="KAF6220334.1"/>
    <property type="molecule type" value="Genomic_DNA"/>
</dbReference>
<dbReference type="PROSITE" id="PS50181">
    <property type="entry name" value="FBOX"/>
    <property type="match status" value="1"/>
</dbReference>
<evidence type="ECO:0000313" key="4">
    <source>
        <dbReference type="Proteomes" id="UP000593566"/>
    </source>
</evidence>
<evidence type="ECO:0000256" key="1">
    <source>
        <dbReference type="SAM" id="MobiDB-lite"/>
    </source>
</evidence>
<accession>A0A8H6CBF0</accession>
<keyword evidence="4" id="KW-1185">Reference proteome</keyword>
<dbReference type="InterPro" id="IPR001810">
    <property type="entry name" value="F-box_dom"/>
</dbReference>
<sequence length="467" mass="53005">MPLLPDLPNEMLEQIMKYLLPDDVDNFSDSREEFRAIASRILPRHNELKRKNSQVSCGLVGSVGYKALHPIFLLRDILQDPEILWYVKTMFVELCDDHYAYRNEETWDEARRIAVDCKDGIIKMVQACPYLDQEERKNWINATLSCHQDTAVALLACMFPCLETIRLTGIHSNNELHSLARKIAQANRLDPGGSHALSKLNLVEEEGCEAEIFQKMPAFEPLSGLPSMRRYTGRYLYHENEWTTPKEKSTITSVELYQCMIYIAALRSVFGGIANLRDFTYEHHWAFEIQGTEAYPNDWKGDWQPGEIILSLLEFAAHSLVELDLTRGGSKEMQRVEETLGEKGEAEDSDEDSEVGGIVKPFMGSLRGFQVLKNIRVQNEAFVEEDLEGSAGGRTVHRLVDLLPASVVNVTLAMPQLSGKESYRLMEGLPGLKWERVPKLEKVIVGSDCPYKEMKTVFETVGIELVS</sequence>
<dbReference type="RefSeq" id="XP_037149769.1">
    <property type="nucleotide sequence ID" value="XM_037294388.1"/>
</dbReference>
<name>A0A8H6CBF0_9LECA</name>
<organism evidence="3 4">
    <name type="scientific">Letharia lupina</name>
    <dbReference type="NCBI Taxonomy" id="560253"/>
    <lineage>
        <taxon>Eukaryota</taxon>
        <taxon>Fungi</taxon>
        <taxon>Dikarya</taxon>
        <taxon>Ascomycota</taxon>
        <taxon>Pezizomycotina</taxon>
        <taxon>Lecanoromycetes</taxon>
        <taxon>OSLEUM clade</taxon>
        <taxon>Lecanoromycetidae</taxon>
        <taxon>Lecanorales</taxon>
        <taxon>Lecanorineae</taxon>
        <taxon>Parmeliaceae</taxon>
        <taxon>Letharia</taxon>
    </lineage>
</organism>
<evidence type="ECO:0000313" key="3">
    <source>
        <dbReference type="EMBL" id="KAF6220334.1"/>
    </source>
</evidence>
<reference evidence="3 4" key="1">
    <citation type="journal article" date="2020" name="Genomics">
        <title>Complete, high-quality genomes from long-read metagenomic sequencing of two wolf lichen thalli reveals enigmatic genome architecture.</title>
        <authorList>
            <person name="McKenzie S.K."/>
            <person name="Walston R.F."/>
            <person name="Allen J.L."/>
        </authorList>
    </citation>
    <scope>NUCLEOTIDE SEQUENCE [LARGE SCALE GENOMIC DNA]</scope>
    <source>
        <strain evidence="3">WasteWater1</strain>
    </source>
</reference>
<comment type="caution">
    <text evidence="3">The sequence shown here is derived from an EMBL/GenBank/DDBJ whole genome shotgun (WGS) entry which is preliminary data.</text>
</comment>
<dbReference type="Proteomes" id="UP000593566">
    <property type="component" value="Unassembled WGS sequence"/>
</dbReference>
<feature type="compositionally biased region" description="Basic and acidic residues" evidence="1">
    <location>
        <begin position="332"/>
        <end position="346"/>
    </location>
</feature>
<gene>
    <name evidence="3" type="ORF">HO133_003466</name>
</gene>
<proteinExistence type="predicted"/>
<dbReference type="GeneID" id="59331877"/>
<feature type="domain" description="F-box" evidence="2">
    <location>
        <begin position="1"/>
        <end position="52"/>
    </location>
</feature>
<evidence type="ECO:0000259" key="2">
    <source>
        <dbReference type="PROSITE" id="PS50181"/>
    </source>
</evidence>
<feature type="region of interest" description="Disordered" evidence="1">
    <location>
        <begin position="332"/>
        <end position="354"/>
    </location>
</feature>